<evidence type="ECO:0000313" key="2">
    <source>
        <dbReference type="Proteomes" id="UP000831804"/>
    </source>
</evidence>
<proteinExistence type="predicted"/>
<dbReference type="EMBL" id="MK558262">
    <property type="protein sequence ID" value="QDL56931.1"/>
    <property type="molecule type" value="Genomic_DNA"/>
</dbReference>
<protein>
    <submittedName>
        <fullName evidence="1">Uncharacterized protein</fullName>
    </submittedName>
</protein>
<reference evidence="1" key="1">
    <citation type="journal article" date="2019" name="Viruses">
        <title>A Nymphalid-Infecting Group I Alphabaculovirus Isolated from the Major Passion Fruit Caterpillar Pest Dione juno juno (Lepidoptera: Nymphalidae).</title>
        <authorList>
            <person name="Ribeiro B.M."/>
            <person name="Dos Santos E.R."/>
            <person name="Trentin L.B."/>
            <person name="da Silva L.A."/>
            <person name="de Melo F.L."/>
            <person name="Kitajima E.W."/>
            <person name="Ardisson-Araujo D.M.P."/>
        </authorList>
    </citation>
    <scope>NUCLEOTIDE SEQUENCE</scope>
    <source>
        <strain evidence="1">Araguari-MG</strain>
    </source>
</reference>
<organism evidence="1 2">
    <name type="scientific">Dione juno nucleopolyhedrovirus</name>
    <dbReference type="NCBI Taxonomy" id="2594175"/>
    <lineage>
        <taxon>Viruses</taxon>
        <taxon>Viruses incertae sedis</taxon>
        <taxon>Naldaviricetes</taxon>
        <taxon>Lefavirales</taxon>
        <taxon>Baculoviridae</taxon>
        <taxon>Alphabaculovirus</taxon>
        <taxon>Alphabaculovirus dijunonis</taxon>
    </lineage>
</organism>
<keyword evidence="2" id="KW-1185">Reference proteome</keyword>
<dbReference type="Proteomes" id="UP000831804">
    <property type="component" value="Segment"/>
</dbReference>
<accession>A0AAE6H353</accession>
<gene>
    <name evidence="1" type="ORF">DijuNPV-ORF-6</name>
</gene>
<sequence>MNCAYRIANCQFILNSPPSRSCLRLDSQMKRQTPITNAINTTTRLNSGILTLLFEHKRSRNACFYFLTIRQC</sequence>
<name>A0AAE6H353_9ABAC</name>
<evidence type="ECO:0000313" key="1">
    <source>
        <dbReference type="EMBL" id="QDL56931.1"/>
    </source>
</evidence>